<organism evidence="1 2">
    <name type="scientific">Arthrobacter phage Chocolat</name>
    <dbReference type="NCBI Taxonomy" id="1897526"/>
    <lineage>
        <taxon>Viruses</taxon>
        <taxon>Duplodnaviria</taxon>
        <taxon>Heunggongvirae</taxon>
        <taxon>Uroviricota</taxon>
        <taxon>Caudoviricetes</taxon>
        <taxon>Klausavirus</taxon>
        <taxon>Klausavirus princesstrina</taxon>
    </lineage>
</organism>
<reference evidence="2" key="1">
    <citation type="submission" date="2016-08" db="EMBL/GenBank/DDBJ databases">
        <authorList>
            <person name="Seilhamer J.J."/>
        </authorList>
    </citation>
    <scope>NUCLEOTIDE SEQUENCE [LARGE SCALE GENOMIC DNA]</scope>
</reference>
<gene>
    <name evidence="1" type="ORF">SEA_CHOCOLAT_37</name>
</gene>
<evidence type="ECO:0000313" key="2">
    <source>
        <dbReference type="Proteomes" id="UP000221762"/>
    </source>
</evidence>
<accession>A0A1I9SCX5</accession>
<evidence type="ECO:0000313" key="1">
    <source>
        <dbReference type="EMBL" id="AOZ64702.1"/>
    </source>
</evidence>
<name>A0A1I9SCX5_9CAUD</name>
<dbReference type="EMBL" id="KX670787">
    <property type="protein sequence ID" value="AOZ64702.1"/>
    <property type="molecule type" value="Genomic_DNA"/>
</dbReference>
<proteinExistence type="predicted"/>
<dbReference type="Proteomes" id="UP000221762">
    <property type="component" value="Segment"/>
</dbReference>
<protein>
    <submittedName>
        <fullName evidence="1">Helix-turn-helix DNA binding domain protein</fullName>
    </submittedName>
</protein>
<sequence>MPKKPVRLIGYAEIAATLKVEVKTVRAWQMRDNMPTPDFITSHSPGWKPSTIQPFIDHVQRHGKPGGFKRVA</sequence>